<dbReference type="NCBIfam" id="NF005919">
    <property type="entry name" value="PRK07920.1"/>
    <property type="match status" value="1"/>
</dbReference>
<dbReference type="OrthoDB" id="9803456at2"/>
<dbReference type="GO" id="GO:0009247">
    <property type="term" value="P:glycolipid biosynthetic process"/>
    <property type="evidence" value="ECO:0007669"/>
    <property type="project" value="UniProtKB-ARBA"/>
</dbReference>
<evidence type="ECO:0000313" key="8">
    <source>
        <dbReference type="Proteomes" id="UP000185596"/>
    </source>
</evidence>
<dbReference type="EMBL" id="MSIE01000001">
    <property type="protein sequence ID" value="OLF19606.1"/>
    <property type="molecule type" value="Genomic_DNA"/>
</dbReference>
<reference evidence="7 8" key="1">
    <citation type="submission" date="2016-12" db="EMBL/GenBank/DDBJ databases">
        <title>The draft genome sequence of Actinophytocola sp. 11-183.</title>
        <authorList>
            <person name="Wang W."/>
            <person name="Yuan L."/>
        </authorList>
    </citation>
    <scope>NUCLEOTIDE SEQUENCE [LARGE SCALE GENOMIC DNA]</scope>
    <source>
        <strain evidence="7 8">11-183</strain>
    </source>
</reference>
<evidence type="ECO:0000256" key="2">
    <source>
        <dbReference type="ARBA" id="ARBA00022475"/>
    </source>
</evidence>
<dbReference type="GO" id="GO:0016746">
    <property type="term" value="F:acyltransferase activity"/>
    <property type="evidence" value="ECO:0007669"/>
    <property type="project" value="UniProtKB-KW"/>
</dbReference>
<organism evidence="7 8">
    <name type="scientific">Actinophytocola xanthii</name>
    <dbReference type="NCBI Taxonomy" id="1912961"/>
    <lineage>
        <taxon>Bacteria</taxon>
        <taxon>Bacillati</taxon>
        <taxon>Actinomycetota</taxon>
        <taxon>Actinomycetes</taxon>
        <taxon>Pseudonocardiales</taxon>
        <taxon>Pseudonocardiaceae</taxon>
    </lineage>
</organism>
<keyword evidence="6 7" id="KW-0012">Acyltransferase</keyword>
<dbReference type="CDD" id="cd07984">
    <property type="entry name" value="LPLAT_LABLAT-like"/>
    <property type="match status" value="1"/>
</dbReference>
<accession>A0A1Q8CZ42</accession>
<protein>
    <submittedName>
        <fullName evidence="7">Phosphatidylinositol mannoside acyltransferase</fullName>
    </submittedName>
</protein>
<keyword evidence="3" id="KW-0997">Cell inner membrane</keyword>
<keyword evidence="2" id="KW-1003">Cell membrane</keyword>
<evidence type="ECO:0000256" key="4">
    <source>
        <dbReference type="ARBA" id="ARBA00022679"/>
    </source>
</evidence>
<dbReference type="AlphaFoldDB" id="A0A1Q8CZ42"/>
<dbReference type="PANTHER" id="PTHR30606">
    <property type="entry name" value="LIPID A BIOSYNTHESIS LAUROYL ACYLTRANSFERASE"/>
    <property type="match status" value="1"/>
</dbReference>
<evidence type="ECO:0000256" key="1">
    <source>
        <dbReference type="ARBA" id="ARBA00004533"/>
    </source>
</evidence>
<name>A0A1Q8CZ42_9PSEU</name>
<comment type="caution">
    <text evidence="7">The sequence shown here is derived from an EMBL/GenBank/DDBJ whole genome shotgun (WGS) entry which is preliminary data.</text>
</comment>
<dbReference type="GO" id="GO:0005886">
    <property type="term" value="C:plasma membrane"/>
    <property type="evidence" value="ECO:0007669"/>
    <property type="project" value="UniProtKB-SubCell"/>
</dbReference>
<evidence type="ECO:0000256" key="3">
    <source>
        <dbReference type="ARBA" id="ARBA00022519"/>
    </source>
</evidence>
<keyword evidence="4 7" id="KW-0808">Transferase</keyword>
<sequence>MSIGHRMVDLGFAAGWSLVRRLPVSVARGSFRTAADLAVRRGGPGVRQLRRNYARVVPQAGPEELDELVRDGVRSYARYWMETFRLPGMDHREIYRRVDEVVVGRSLVDAALERGKGVVFALPHTGNFDVSGIWMVGHLGSFTTVAERLRPESLYRRFLAYRESLGFEILPSTGGDRAPYRVLMERLRENRAVCLPADRDLSRRGVPVKFFGAATRMPAGPARLAAATGAELLIADNSFTEDGWGLRLHTPMLVHGRDEAASATQRMADAFAADIAANPVDWHMMQKLWLEDLSEQRRASLGEPEEASESR</sequence>
<dbReference type="STRING" id="1912961.BU204_01450"/>
<dbReference type="Proteomes" id="UP000185596">
    <property type="component" value="Unassembled WGS sequence"/>
</dbReference>
<gene>
    <name evidence="7" type="ORF">BU204_01450</name>
</gene>
<keyword evidence="8" id="KW-1185">Reference proteome</keyword>
<dbReference type="InterPro" id="IPR004960">
    <property type="entry name" value="LipA_acyltrans"/>
</dbReference>
<evidence type="ECO:0000256" key="5">
    <source>
        <dbReference type="ARBA" id="ARBA00023136"/>
    </source>
</evidence>
<keyword evidence="5" id="KW-0472">Membrane</keyword>
<dbReference type="PANTHER" id="PTHR30606:SF10">
    <property type="entry name" value="PHOSPHATIDYLINOSITOL MANNOSIDE ACYLTRANSFERASE"/>
    <property type="match status" value="1"/>
</dbReference>
<dbReference type="Pfam" id="PF03279">
    <property type="entry name" value="Lip_A_acyltrans"/>
    <property type="match status" value="1"/>
</dbReference>
<evidence type="ECO:0000256" key="6">
    <source>
        <dbReference type="ARBA" id="ARBA00023315"/>
    </source>
</evidence>
<evidence type="ECO:0000313" key="7">
    <source>
        <dbReference type="EMBL" id="OLF19606.1"/>
    </source>
</evidence>
<comment type="subcellular location">
    <subcellularLocation>
        <location evidence="1">Cell inner membrane</location>
    </subcellularLocation>
</comment>
<proteinExistence type="predicted"/>
<dbReference type="RefSeq" id="WP_075123640.1">
    <property type="nucleotide sequence ID" value="NZ_MSIE01000001.1"/>
</dbReference>